<proteinExistence type="predicted"/>
<dbReference type="EMBL" id="CBMF010000297">
    <property type="protein sequence ID" value="CEG03211.1"/>
    <property type="molecule type" value="Genomic_DNA"/>
</dbReference>
<evidence type="ECO:0000313" key="1">
    <source>
        <dbReference type="EMBL" id="CEG03211.1"/>
    </source>
</evidence>
<gene>
    <name evidence="1" type="ORF">BN849_0044300</name>
</gene>
<name>A0A096PEU6_FUSPS</name>
<dbReference type="AlphaFoldDB" id="A0A096PEU6"/>
<organism evidence="1">
    <name type="scientific">Fusarium pseudograminearum CS5834</name>
    <dbReference type="NCBI Taxonomy" id="1318459"/>
    <lineage>
        <taxon>Eukaryota</taxon>
        <taxon>Fungi</taxon>
        <taxon>Dikarya</taxon>
        <taxon>Ascomycota</taxon>
        <taxon>Pezizomycotina</taxon>
        <taxon>Sordariomycetes</taxon>
        <taxon>Hypocreomycetidae</taxon>
        <taxon>Hypocreales</taxon>
        <taxon>Nectriaceae</taxon>
        <taxon>Fusarium</taxon>
    </lineage>
</organism>
<protein>
    <submittedName>
        <fullName evidence="1">WGS project CBMF000000000 data, contig CS5834_c000299</fullName>
    </submittedName>
</protein>
<reference evidence="1" key="1">
    <citation type="submission" date="2013-05" db="EMBL/GenBank/DDBJ databases">
        <title>Draft genome sequences of six wheat associated Fusarium spp. isolates.</title>
        <authorList>
            <person name="Moolhuijzen P.M."/>
            <person name="Manners J.M."/>
            <person name="Wilcox S."/>
            <person name="Bellgard M.I."/>
            <person name="Gardiner D.M."/>
        </authorList>
    </citation>
    <scope>NUCLEOTIDE SEQUENCE</scope>
    <source>
        <strain evidence="1">CS5834</strain>
        <strain evidence="1">CS5834</strain>
    </source>
</reference>
<sequence length="95" mass="11043">MFRQTAQCSARFRFRAMPFAQARRRIPYAQRTIPSAQQGRPSALHSELTLKKTLNKFFPPEVQECLVDIAHERMRMAKLPWYRKIAGGRPGIDIV</sequence>
<comment type="caution">
    <text evidence="1">The sequence shown here is derived from an EMBL/GenBank/DDBJ whole genome shotgun (WGS) entry which is preliminary data.</text>
</comment>
<accession>A0A096PEU6</accession>